<feature type="transmembrane region" description="Helical" evidence="1">
    <location>
        <begin position="269"/>
        <end position="289"/>
    </location>
</feature>
<feature type="transmembrane region" description="Helical" evidence="1">
    <location>
        <begin position="152"/>
        <end position="172"/>
    </location>
</feature>
<dbReference type="AlphaFoldDB" id="A0A1V9ZVI1"/>
<keyword evidence="3" id="KW-1185">Reference proteome</keyword>
<feature type="transmembrane region" description="Helical" evidence="1">
    <location>
        <begin position="193"/>
        <end position="218"/>
    </location>
</feature>
<protein>
    <recommendedName>
        <fullName evidence="4">Transmembrane protein</fullName>
    </recommendedName>
</protein>
<organism evidence="2 3">
    <name type="scientific">Thraustotheca clavata</name>
    <dbReference type="NCBI Taxonomy" id="74557"/>
    <lineage>
        <taxon>Eukaryota</taxon>
        <taxon>Sar</taxon>
        <taxon>Stramenopiles</taxon>
        <taxon>Oomycota</taxon>
        <taxon>Saprolegniomycetes</taxon>
        <taxon>Saprolegniales</taxon>
        <taxon>Achlyaceae</taxon>
        <taxon>Thraustotheca</taxon>
    </lineage>
</organism>
<dbReference type="Proteomes" id="UP000243217">
    <property type="component" value="Unassembled WGS sequence"/>
</dbReference>
<evidence type="ECO:0000256" key="1">
    <source>
        <dbReference type="SAM" id="Phobius"/>
    </source>
</evidence>
<keyword evidence="1" id="KW-0812">Transmembrane</keyword>
<comment type="caution">
    <text evidence="2">The sequence shown here is derived from an EMBL/GenBank/DDBJ whole genome shotgun (WGS) entry which is preliminary data.</text>
</comment>
<reference evidence="2 3" key="1">
    <citation type="journal article" date="2014" name="Genome Biol. Evol.">
        <title>The secreted proteins of Achlya hypogyna and Thraustotheca clavata identify the ancestral oomycete secretome and reveal gene acquisitions by horizontal gene transfer.</title>
        <authorList>
            <person name="Misner I."/>
            <person name="Blouin N."/>
            <person name="Leonard G."/>
            <person name="Richards T.A."/>
            <person name="Lane C.E."/>
        </authorList>
    </citation>
    <scope>NUCLEOTIDE SEQUENCE [LARGE SCALE GENOMIC DNA]</scope>
    <source>
        <strain evidence="2 3">ATCC 34112</strain>
    </source>
</reference>
<dbReference type="EMBL" id="JNBS01001299">
    <property type="protein sequence ID" value="OQS02026.1"/>
    <property type="molecule type" value="Genomic_DNA"/>
</dbReference>
<feature type="transmembrane region" description="Helical" evidence="1">
    <location>
        <begin position="301"/>
        <end position="323"/>
    </location>
</feature>
<proteinExistence type="predicted"/>
<evidence type="ECO:0000313" key="3">
    <source>
        <dbReference type="Proteomes" id="UP000243217"/>
    </source>
</evidence>
<name>A0A1V9ZVI1_9STRA</name>
<keyword evidence="1" id="KW-1133">Transmembrane helix</keyword>
<keyword evidence="1" id="KW-0472">Membrane</keyword>
<evidence type="ECO:0000313" key="2">
    <source>
        <dbReference type="EMBL" id="OQS02026.1"/>
    </source>
</evidence>
<gene>
    <name evidence="2" type="ORF">THRCLA_05569</name>
</gene>
<dbReference type="OrthoDB" id="58154at2759"/>
<evidence type="ECO:0008006" key="4">
    <source>
        <dbReference type="Google" id="ProtNLM"/>
    </source>
</evidence>
<sequence length="351" mass="38747">MQERRKSSGPLDGIEQLDDDLESSLGEITNVGSPTPMLPMVYLSTETKGKKFSKEMILHIKHSVLFACAAECFTTCCVPHWAHTSTGINLSATILNIIGPFLEGIAFTLQNSTAQEDWKRACRYFRSVFLGVFTSYCFMVDHAGDLAGRNGFLAPLYILSTMCYASVAFMLGQQLLKWSIENRRFPRHLPPVIHLWNFLLLFSGIIVLIALVGPKGFVRDPKDAHFLGTILVNEALELIVGMIMSCGGIFLSMYIGYGKYEGTVDWGAWRCNTSSVIFLVLAYALSYFLPNAVQNVIVAKFVSSFCGSLSCFSTAISTTMILAQTNQKQLALISFGVTATTALIFIPYLSK</sequence>
<accession>A0A1V9ZVI1</accession>
<feature type="transmembrane region" description="Helical" evidence="1">
    <location>
        <begin position="330"/>
        <end position="349"/>
    </location>
</feature>
<feature type="transmembrane region" description="Helical" evidence="1">
    <location>
        <begin position="238"/>
        <end position="257"/>
    </location>
</feature>
<feature type="transmembrane region" description="Helical" evidence="1">
    <location>
        <begin position="121"/>
        <end position="140"/>
    </location>
</feature>